<sequence length="55" mass="6513">MQKFIHARDNVEQLKQKNSNKNNLNLQDIVSNTNISKKNNKATQFTLRQRIVFQI</sequence>
<evidence type="ECO:0000313" key="2">
    <source>
        <dbReference type="Proteomes" id="UP000692954"/>
    </source>
</evidence>
<protein>
    <submittedName>
        <fullName evidence="1">Uncharacterized protein</fullName>
    </submittedName>
</protein>
<comment type="caution">
    <text evidence="1">The sequence shown here is derived from an EMBL/GenBank/DDBJ whole genome shotgun (WGS) entry which is preliminary data.</text>
</comment>
<evidence type="ECO:0000313" key="1">
    <source>
        <dbReference type="EMBL" id="CAD8129903.1"/>
    </source>
</evidence>
<accession>A0A8S1RRC3</accession>
<proteinExistence type="predicted"/>
<dbReference type="Proteomes" id="UP000692954">
    <property type="component" value="Unassembled WGS sequence"/>
</dbReference>
<name>A0A8S1RRC3_9CILI</name>
<dbReference type="EMBL" id="CAJJDN010000250">
    <property type="protein sequence ID" value="CAD8129903.1"/>
    <property type="molecule type" value="Genomic_DNA"/>
</dbReference>
<organism evidence="1 2">
    <name type="scientific">Paramecium sonneborni</name>
    <dbReference type="NCBI Taxonomy" id="65129"/>
    <lineage>
        <taxon>Eukaryota</taxon>
        <taxon>Sar</taxon>
        <taxon>Alveolata</taxon>
        <taxon>Ciliophora</taxon>
        <taxon>Intramacronucleata</taxon>
        <taxon>Oligohymenophorea</taxon>
        <taxon>Peniculida</taxon>
        <taxon>Parameciidae</taxon>
        <taxon>Paramecium</taxon>
    </lineage>
</organism>
<keyword evidence="2" id="KW-1185">Reference proteome</keyword>
<reference evidence="1" key="1">
    <citation type="submission" date="2021-01" db="EMBL/GenBank/DDBJ databases">
        <authorList>
            <consortium name="Genoscope - CEA"/>
            <person name="William W."/>
        </authorList>
    </citation>
    <scope>NUCLEOTIDE SEQUENCE</scope>
</reference>
<dbReference type="AlphaFoldDB" id="A0A8S1RRC3"/>
<gene>
    <name evidence="1" type="ORF">PSON_ATCC_30995.1.T2500008</name>
</gene>